<evidence type="ECO:0000313" key="2">
    <source>
        <dbReference type="Proteomes" id="UP000051166"/>
    </source>
</evidence>
<keyword evidence="2" id="KW-1185">Reference proteome</keyword>
<dbReference type="GeneID" id="98308360"/>
<sequence>MSDKPAEQESETEPKKKECFIIMPIGEEGSLIQEKSFGLLNSVIKPVLEHEHIDCIVPHEINKIGAITNQVIKDIIDSDIVIANLTGLNPNVMYELGIRHSAAKPVITLAEKETKLPFDIAGQRNIFYRDSLFGLKNAKDSLTKFLKDIGGKVEDKDNPVYLATREIIYDGNSSNKVNIAEAFKQLSDKVDNLAAEKSNYAVTTDPLNINLDKKYISSDFISSNRFKFNKDGHLTF</sequence>
<accession>A0A0R1V818</accession>
<dbReference type="OrthoDB" id="9815193at2"/>
<protein>
    <recommendedName>
        <fullName evidence="3">Nucleoside 2-deoxyribosyltransferase</fullName>
    </recommendedName>
</protein>
<dbReference type="EMBL" id="AZFQ01000044">
    <property type="protein sequence ID" value="KRL98043.1"/>
    <property type="molecule type" value="Genomic_DNA"/>
</dbReference>
<gene>
    <name evidence="1" type="ORF">FD50_GL001002</name>
</gene>
<dbReference type="SUPFAM" id="SSF52309">
    <property type="entry name" value="N-(deoxy)ribosyltransferase-like"/>
    <property type="match status" value="1"/>
</dbReference>
<dbReference type="STRING" id="1423801.FD50_GL001002"/>
<dbReference type="RefSeq" id="WP_056960969.1">
    <property type="nucleotide sequence ID" value="NZ_AZFQ01000044.1"/>
</dbReference>
<dbReference type="Proteomes" id="UP000051166">
    <property type="component" value="Unassembled WGS sequence"/>
</dbReference>
<comment type="caution">
    <text evidence="1">The sequence shown here is derived from an EMBL/GenBank/DDBJ whole genome shotgun (WGS) entry which is preliminary data.</text>
</comment>
<evidence type="ECO:0000313" key="1">
    <source>
        <dbReference type="EMBL" id="KRL98043.1"/>
    </source>
</evidence>
<dbReference type="PATRIC" id="fig|1423801.4.peg.1017"/>
<evidence type="ECO:0008006" key="3">
    <source>
        <dbReference type="Google" id="ProtNLM"/>
    </source>
</evidence>
<dbReference type="Gene3D" id="3.40.50.450">
    <property type="match status" value="1"/>
</dbReference>
<reference evidence="1 2" key="1">
    <citation type="journal article" date="2015" name="Genome Announc.">
        <title>Expanding the biotechnology potential of lactobacilli through comparative genomics of 213 strains and associated genera.</title>
        <authorList>
            <person name="Sun Z."/>
            <person name="Harris H.M."/>
            <person name="McCann A."/>
            <person name="Guo C."/>
            <person name="Argimon S."/>
            <person name="Zhang W."/>
            <person name="Yang X."/>
            <person name="Jeffery I.B."/>
            <person name="Cooney J.C."/>
            <person name="Kagawa T.F."/>
            <person name="Liu W."/>
            <person name="Song Y."/>
            <person name="Salvetti E."/>
            <person name="Wrobel A."/>
            <person name="Rasinkangas P."/>
            <person name="Parkhill J."/>
            <person name="Rea M.C."/>
            <person name="O'Sullivan O."/>
            <person name="Ritari J."/>
            <person name="Douillard F.P."/>
            <person name="Paul Ross R."/>
            <person name="Yang R."/>
            <person name="Briner A.E."/>
            <person name="Felis G.E."/>
            <person name="de Vos W.M."/>
            <person name="Barrangou R."/>
            <person name="Klaenhammer T.R."/>
            <person name="Caufield P.W."/>
            <person name="Cui Y."/>
            <person name="Zhang H."/>
            <person name="O'Toole P.W."/>
        </authorList>
    </citation>
    <scope>NUCLEOTIDE SEQUENCE [LARGE SCALE GENOMIC DNA]</scope>
    <source>
        <strain evidence="1 2">DSM 16230</strain>
    </source>
</reference>
<dbReference type="AlphaFoldDB" id="A0A0R1V818"/>
<organism evidence="1 2">
    <name type="scientific">Liquorilactobacillus satsumensis DSM 16230 = JCM 12392</name>
    <dbReference type="NCBI Taxonomy" id="1423801"/>
    <lineage>
        <taxon>Bacteria</taxon>
        <taxon>Bacillati</taxon>
        <taxon>Bacillota</taxon>
        <taxon>Bacilli</taxon>
        <taxon>Lactobacillales</taxon>
        <taxon>Lactobacillaceae</taxon>
        <taxon>Liquorilactobacillus</taxon>
    </lineage>
</organism>
<proteinExistence type="predicted"/>
<name>A0A0R1V818_9LACO</name>